<dbReference type="HOGENOM" id="CLU_983876_0_0_1"/>
<evidence type="ECO:0000313" key="1">
    <source>
        <dbReference type="EMBL" id="KIW87191.1"/>
    </source>
</evidence>
<dbReference type="RefSeq" id="XP_016613860.1">
    <property type="nucleotide sequence ID" value="XM_016769801.1"/>
</dbReference>
<dbReference type="EMBL" id="KN847005">
    <property type="protein sequence ID" value="KIW87191.1"/>
    <property type="molecule type" value="Genomic_DNA"/>
</dbReference>
<proteinExistence type="predicted"/>
<evidence type="ECO:0000313" key="2">
    <source>
        <dbReference type="Proteomes" id="UP000053789"/>
    </source>
</evidence>
<accession>A0A0D2EAM9</accession>
<gene>
    <name evidence="1" type="ORF">Z519_12093</name>
</gene>
<organism evidence="1 2">
    <name type="scientific">Cladophialophora bantiana (strain ATCC 10958 / CBS 173.52 / CDC B-1940 / NIH 8579)</name>
    <name type="common">Xylohypha bantiana</name>
    <dbReference type="NCBI Taxonomy" id="1442370"/>
    <lineage>
        <taxon>Eukaryota</taxon>
        <taxon>Fungi</taxon>
        <taxon>Dikarya</taxon>
        <taxon>Ascomycota</taxon>
        <taxon>Pezizomycotina</taxon>
        <taxon>Eurotiomycetes</taxon>
        <taxon>Chaetothyriomycetidae</taxon>
        <taxon>Chaetothyriales</taxon>
        <taxon>Herpotrichiellaceae</taxon>
        <taxon>Cladophialophora</taxon>
    </lineage>
</organism>
<protein>
    <submittedName>
        <fullName evidence="1">Uncharacterized protein</fullName>
    </submittedName>
</protein>
<dbReference type="AlphaFoldDB" id="A0A0D2EAM9"/>
<dbReference type="GeneID" id="27705021"/>
<reference evidence="1" key="1">
    <citation type="submission" date="2015-01" db="EMBL/GenBank/DDBJ databases">
        <title>The Genome Sequence of Cladophialophora bantiana CBS 173.52.</title>
        <authorList>
            <consortium name="The Broad Institute Genomics Platform"/>
            <person name="Cuomo C."/>
            <person name="de Hoog S."/>
            <person name="Gorbushina A."/>
            <person name="Stielow B."/>
            <person name="Teixiera M."/>
            <person name="Abouelleil A."/>
            <person name="Chapman S.B."/>
            <person name="Priest M."/>
            <person name="Young S.K."/>
            <person name="Wortman J."/>
            <person name="Nusbaum C."/>
            <person name="Birren B."/>
        </authorList>
    </citation>
    <scope>NUCLEOTIDE SEQUENCE [LARGE SCALE GENOMIC DNA]</scope>
    <source>
        <strain evidence="1">CBS 173.52</strain>
    </source>
</reference>
<keyword evidence="2" id="KW-1185">Reference proteome</keyword>
<sequence>MSSKLSQIDKVSKDLNRNKTVPFVYLRTLEERLVLLCTFFERQPRSAERRPKKEVNSVYCCKKAQKVYFEVLETYPHVFLPFILAISPRSCLSFDLSQLGHYNSPPDGFHWSNNVKETFASIGQKREISESTYYKKVIEVLFLSWPSTFTQIFKERLTGADCCPKPVSTAEADKHLAYHAAELAAIVAIFGNRIYGGVEISSVRLSEKARSRTLQTTESVRTKFPLRDLTDGIIYLDIGCAAEYSSVLFPDEGDVTGVPISRTRECTSYTAKGETSNPTYG</sequence>
<dbReference type="Proteomes" id="UP000053789">
    <property type="component" value="Unassembled WGS sequence"/>
</dbReference>
<dbReference type="OrthoDB" id="4425826at2759"/>
<dbReference type="VEuPathDB" id="FungiDB:Z519_12093"/>
<name>A0A0D2EAM9_CLAB1</name>